<evidence type="ECO:0000313" key="3">
    <source>
        <dbReference type="Proteomes" id="UP000716291"/>
    </source>
</evidence>
<keyword evidence="3" id="KW-1185">Reference proteome</keyword>
<evidence type="ECO:0000256" key="1">
    <source>
        <dbReference type="SAM" id="MobiDB-lite"/>
    </source>
</evidence>
<dbReference type="EMBL" id="JAANQT010008226">
    <property type="protein sequence ID" value="KAG1282734.1"/>
    <property type="molecule type" value="Genomic_DNA"/>
</dbReference>
<protein>
    <submittedName>
        <fullName evidence="2">Uncharacterized protein</fullName>
    </submittedName>
</protein>
<dbReference type="AlphaFoldDB" id="A0A9P6WTI1"/>
<feature type="region of interest" description="Disordered" evidence="1">
    <location>
        <begin position="37"/>
        <end position="60"/>
    </location>
</feature>
<sequence length="123" mass="13057">MASAEVRAGFPGAHLRDHLVQPRLDAGVQRVQVALARRDQRHTPGGAHGGATEAGDIERGIGHGGAQARCRGWPGIAICIITAAALPAWRRSSGGAWRPALPRSSCLRWRFPASTCRLPARSP</sequence>
<comment type="caution">
    <text evidence="2">The sequence shown here is derived from an EMBL/GenBank/DDBJ whole genome shotgun (WGS) entry which is preliminary data.</text>
</comment>
<name>A0A9P6WTI1_RHIOR</name>
<gene>
    <name evidence="2" type="ORF">G6F64_014397</name>
</gene>
<organism evidence="2 3">
    <name type="scientific">Rhizopus oryzae</name>
    <name type="common">Mucormycosis agent</name>
    <name type="synonym">Rhizopus arrhizus var. delemar</name>
    <dbReference type="NCBI Taxonomy" id="64495"/>
    <lineage>
        <taxon>Eukaryota</taxon>
        <taxon>Fungi</taxon>
        <taxon>Fungi incertae sedis</taxon>
        <taxon>Mucoromycota</taxon>
        <taxon>Mucoromycotina</taxon>
        <taxon>Mucoromycetes</taxon>
        <taxon>Mucorales</taxon>
        <taxon>Mucorineae</taxon>
        <taxon>Rhizopodaceae</taxon>
        <taxon>Rhizopus</taxon>
    </lineage>
</organism>
<evidence type="ECO:0000313" key="2">
    <source>
        <dbReference type="EMBL" id="KAG1282734.1"/>
    </source>
</evidence>
<reference evidence="2" key="1">
    <citation type="journal article" date="2020" name="Microb. Genom.">
        <title>Genetic diversity of clinical and environmental Mucorales isolates obtained from an investigation of mucormycosis cases among solid organ transplant recipients.</title>
        <authorList>
            <person name="Nguyen M.H."/>
            <person name="Kaul D."/>
            <person name="Muto C."/>
            <person name="Cheng S.J."/>
            <person name="Richter R.A."/>
            <person name="Bruno V.M."/>
            <person name="Liu G."/>
            <person name="Beyhan S."/>
            <person name="Sundermann A.J."/>
            <person name="Mounaud S."/>
            <person name="Pasculle A.W."/>
            <person name="Nierman W.C."/>
            <person name="Driscoll E."/>
            <person name="Cumbie R."/>
            <person name="Clancy C.J."/>
            <person name="Dupont C.L."/>
        </authorList>
    </citation>
    <scope>NUCLEOTIDE SEQUENCE</scope>
    <source>
        <strain evidence="2">GL11</strain>
    </source>
</reference>
<dbReference type="Proteomes" id="UP000716291">
    <property type="component" value="Unassembled WGS sequence"/>
</dbReference>
<accession>A0A9P6WTI1</accession>
<proteinExistence type="predicted"/>